<dbReference type="OrthoDB" id="6377028at2"/>
<proteinExistence type="predicted"/>
<dbReference type="InterPro" id="IPR050445">
    <property type="entry name" value="Bact_polysacc_biosynth/exp"/>
</dbReference>
<feature type="transmembrane region" description="Helical" evidence="3">
    <location>
        <begin position="29"/>
        <end position="48"/>
    </location>
</feature>
<dbReference type="PANTHER" id="PTHR32309">
    <property type="entry name" value="TYROSINE-PROTEIN KINASE"/>
    <property type="match status" value="1"/>
</dbReference>
<evidence type="ECO:0000256" key="2">
    <source>
        <dbReference type="SAM" id="MobiDB-lite"/>
    </source>
</evidence>
<dbReference type="Proteomes" id="UP000077857">
    <property type="component" value="Unassembled WGS sequence"/>
</dbReference>
<keyword evidence="3" id="KW-0812">Transmembrane</keyword>
<dbReference type="AlphaFoldDB" id="A0A177MYN9"/>
<evidence type="ECO:0000256" key="3">
    <source>
        <dbReference type="SAM" id="Phobius"/>
    </source>
</evidence>
<sequence>MLLNHNDFHIDTDDSFITEPAPKRLRRRYLFFLVLLPALAATETYVFLQPPVYQSQALVLTTAAGEIDQAHAAADLEHVNIQKQVLLGQNVLETTAAVLNKAENAQPVGVNQLKALFQVSPVADTNLVQLSAEGQDPHFLQMALNTWIRAYQQSRSEYIAEISDKATADINAELLRLDRQVQDQRRGVETFRREHNIVSLQSTDNEAHARLQGLNNALNAAEEEEAKAKAKLEAVRDALAAGKTVVADADSQSLAVLTAQAEKLRETLERQRSQYTDEYIDFHPTLRTVKSQLAELERKIAEKEQAASRFAEQEAENAYNAARGAAKNLRQDLERHKQQAADYTNRFAQHQTMLEELAKLEELQRQTRQRLVEIEVKQRQSNPQLDVVDWASLPDSPIRPDYPLQAAIAGAGCLALALLVVWLRDYLAKEPELATINSVTEFQLYQHASPELAEQPAPAHVEFDDVKQLRRWDDPKPLPDDASHS</sequence>
<evidence type="ECO:0008006" key="6">
    <source>
        <dbReference type="Google" id="ProtNLM"/>
    </source>
</evidence>
<keyword evidence="1" id="KW-0175">Coiled coil</keyword>
<comment type="caution">
    <text evidence="4">The sequence shown here is derived from an EMBL/GenBank/DDBJ whole genome shotgun (WGS) entry which is preliminary data.</text>
</comment>
<organism evidence="4 5">
    <name type="scientific">Methylomonas koyamae</name>
    <dbReference type="NCBI Taxonomy" id="702114"/>
    <lineage>
        <taxon>Bacteria</taxon>
        <taxon>Pseudomonadati</taxon>
        <taxon>Pseudomonadota</taxon>
        <taxon>Gammaproteobacteria</taxon>
        <taxon>Methylococcales</taxon>
        <taxon>Methylococcaceae</taxon>
        <taxon>Methylomonas</taxon>
    </lineage>
</organism>
<gene>
    <name evidence="4" type="ORF">A1507_03745</name>
</gene>
<reference evidence="4 5" key="1">
    <citation type="submission" date="2016-03" db="EMBL/GenBank/DDBJ databases">
        <authorList>
            <person name="Ploux O."/>
        </authorList>
    </citation>
    <scope>NUCLEOTIDE SEQUENCE [LARGE SCALE GENOMIC DNA]</scope>
    <source>
        <strain evidence="4 5">R-45378</strain>
    </source>
</reference>
<evidence type="ECO:0000313" key="4">
    <source>
        <dbReference type="EMBL" id="OAI10413.1"/>
    </source>
</evidence>
<accession>A0A177MYN9</accession>
<evidence type="ECO:0000313" key="5">
    <source>
        <dbReference type="Proteomes" id="UP000077857"/>
    </source>
</evidence>
<dbReference type="EMBL" id="LUUJ01000134">
    <property type="protein sequence ID" value="OAI10413.1"/>
    <property type="molecule type" value="Genomic_DNA"/>
</dbReference>
<keyword evidence="3" id="KW-1133">Transmembrane helix</keyword>
<dbReference type="PANTHER" id="PTHR32309:SF31">
    <property type="entry name" value="CAPSULAR EXOPOLYSACCHARIDE FAMILY"/>
    <property type="match status" value="1"/>
</dbReference>
<dbReference type="RefSeq" id="WP_064042586.1">
    <property type="nucleotide sequence ID" value="NZ_LUUJ01000134.1"/>
</dbReference>
<protein>
    <recommendedName>
        <fullName evidence="6">Polysaccharide chain length determinant N-terminal domain-containing protein</fullName>
    </recommendedName>
</protein>
<evidence type="ECO:0000256" key="1">
    <source>
        <dbReference type="SAM" id="Coils"/>
    </source>
</evidence>
<keyword evidence="3" id="KW-0472">Membrane</keyword>
<name>A0A177MYN9_9GAMM</name>
<feature type="region of interest" description="Disordered" evidence="2">
    <location>
        <begin position="463"/>
        <end position="485"/>
    </location>
</feature>
<feature type="coiled-coil region" evidence="1">
    <location>
        <begin position="204"/>
        <end position="377"/>
    </location>
</feature>